<keyword evidence="3" id="KW-1185">Reference proteome</keyword>
<reference evidence="2 3" key="1">
    <citation type="submission" date="2018-02" db="EMBL/GenBank/DDBJ databases">
        <title>The draft genome of Phyllobacterium sp. 1N-3.</title>
        <authorList>
            <person name="Liu L."/>
            <person name="Li L."/>
            <person name="Zhang X."/>
            <person name="Wang T."/>
            <person name="Liang L."/>
        </authorList>
    </citation>
    <scope>NUCLEOTIDE SEQUENCE [LARGE SCALE GENOMIC DNA]</scope>
    <source>
        <strain evidence="2 3">1N-3</strain>
    </source>
</reference>
<evidence type="ECO:0000259" key="1">
    <source>
        <dbReference type="Pfam" id="PF04233"/>
    </source>
</evidence>
<dbReference type="NCBIfam" id="TIGR01641">
    <property type="entry name" value="phageSPP1_gp7"/>
    <property type="match status" value="1"/>
</dbReference>
<sequence>MASIDLARLAKAQGVKRPRIEVAKIEPSKAQQDDLARLYMRVVRIWAVGAKDQIFPAYQRALAKQRATDGITRDGVDDLEIEIATIDRDAVRSVLSIRGLFVAWAERLQLWHLRRFVSSLLYSSNVDLSTQLQPGDVQETIEDIVARNMALIRNVSDQARGRISDIVFRGLQNRTPAREMAKEIAEATGMARDRSLRIASDQTQKLSASLDRQRQLQVGMKKFEWRHSGKVHFRQEHKARNGKVFDWSSDVGRTDPPGFAPFCGCKAKGILDLD</sequence>
<comment type="caution">
    <text evidence="2">The sequence shown here is derived from an EMBL/GenBank/DDBJ whole genome shotgun (WGS) entry which is preliminary data.</text>
</comment>
<gene>
    <name evidence="2" type="ORF">C5748_22030</name>
</gene>
<proteinExistence type="predicted"/>
<evidence type="ECO:0000313" key="3">
    <source>
        <dbReference type="Proteomes" id="UP000239434"/>
    </source>
</evidence>
<dbReference type="RefSeq" id="WP_105744372.1">
    <property type="nucleotide sequence ID" value="NZ_PVBR01000021.1"/>
</dbReference>
<feature type="domain" description="Phage head morphogenesis" evidence="1">
    <location>
        <begin position="163"/>
        <end position="267"/>
    </location>
</feature>
<dbReference type="EMBL" id="PVBR01000021">
    <property type="protein sequence ID" value="PRD41367.1"/>
    <property type="molecule type" value="Genomic_DNA"/>
</dbReference>
<protein>
    <submittedName>
        <fullName evidence="2">Phage head morphogenesis protein</fullName>
    </submittedName>
</protein>
<evidence type="ECO:0000313" key="2">
    <source>
        <dbReference type="EMBL" id="PRD41367.1"/>
    </source>
</evidence>
<name>A0A2S9ILG2_9HYPH</name>
<dbReference type="AlphaFoldDB" id="A0A2S9ILG2"/>
<organism evidence="2 3">
    <name type="scientific">Phyllobacterium phragmitis</name>
    <dbReference type="NCBI Taxonomy" id="2670329"/>
    <lineage>
        <taxon>Bacteria</taxon>
        <taxon>Pseudomonadati</taxon>
        <taxon>Pseudomonadota</taxon>
        <taxon>Alphaproteobacteria</taxon>
        <taxon>Hyphomicrobiales</taxon>
        <taxon>Phyllobacteriaceae</taxon>
        <taxon>Phyllobacterium</taxon>
    </lineage>
</organism>
<accession>A0A2S9ILG2</accession>
<dbReference type="Pfam" id="PF04233">
    <property type="entry name" value="Phage_Mu_F"/>
    <property type="match status" value="1"/>
</dbReference>
<dbReference type="InterPro" id="IPR006528">
    <property type="entry name" value="Phage_head_morphogenesis_dom"/>
</dbReference>
<dbReference type="Proteomes" id="UP000239434">
    <property type="component" value="Unassembled WGS sequence"/>
</dbReference>